<sequence length="129" mass="13112">MGEGLECGKTQTALLLGIGEERVVSMDTVDKGKEVVNTVVVPSASGGIGGPEALASGSQEVLGSSVVGDKVVDATSSSTPLRNDLVDADGFQLVVRKGKNVSAGRDQSSNIRIPTTAVSSCLPLNQKSI</sequence>
<dbReference type="EMBL" id="OZ034816">
    <property type="protein sequence ID" value="CAL1377222.1"/>
    <property type="molecule type" value="Genomic_DNA"/>
</dbReference>
<dbReference type="AlphaFoldDB" id="A0AAV2DUI8"/>
<dbReference type="Proteomes" id="UP001497516">
    <property type="component" value="Chromosome 3"/>
</dbReference>
<keyword evidence="2" id="KW-1185">Reference proteome</keyword>
<organism evidence="1 2">
    <name type="scientific">Linum trigynum</name>
    <dbReference type="NCBI Taxonomy" id="586398"/>
    <lineage>
        <taxon>Eukaryota</taxon>
        <taxon>Viridiplantae</taxon>
        <taxon>Streptophyta</taxon>
        <taxon>Embryophyta</taxon>
        <taxon>Tracheophyta</taxon>
        <taxon>Spermatophyta</taxon>
        <taxon>Magnoliopsida</taxon>
        <taxon>eudicotyledons</taxon>
        <taxon>Gunneridae</taxon>
        <taxon>Pentapetalae</taxon>
        <taxon>rosids</taxon>
        <taxon>fabids</taxon>
        <taxon>Malpighiales</taxon>
        <taxon>Linaceae</taxon>
        <taxon>Linum</taxon>
    </lineage>
</organism>
<proteinExistence type="predicted"/>
<name>A0AAV2DUI8_9ROSI</name>
<accession>A0AAV2DUI8</accession>
<evidence type="ECO:0000313" key="1">
    <source>
        <dbReference type="EMBL" id="CAL1377222.1"/>
    </source>
</evidence>
<protein>
    <submittedName>
        <fullName evidence="1">Uncharacterized protein</fullName>
    </submittedName>
</protein>
<evidence type="ECO:0000313" key="2">
    <source>
        <dbReference type="Proteomes" id="UP001497516"/>
    </source>
</evidence>
<gene>
    <name evidence="1" type="ORF">LTRI10_LOCUS18888</name>
</gene>
<reference evidence="1 2" key="1">
    <citation type="submission" date="2024-04" db="EMBL/GenBank/DDBJ databases">
        <authorList>
            <person name="Fracassetti M."/>
        </authorList>
    </citation>
    <scope>NUCLEOTIDE SEQUENCE [LARGE SCALE GENOMIC DNA]</scope>
</reference>